<evidence type="ECO:0000256" key="9">
    <source>
        <dbReference type="ARBA" id="ARBA00023170"/>
    </source>
</evidence>
<keyword evidence="5 15" id="KW-0812">Transmembrane</keyword>
<keyword evidence="11" id="KW-1071">Ligand-gated ion channel</keyword>
<name>A0A4Y2Q6H9_ARAVE</name>
<dbReference type="SMART" id="SM00079">
    <property type="entry name" value="PBPe"/>
    <property type="match status" value="1"/>
</dbReference>
<evidence type="ECO:0000256" key="3">
    <source>
        <dbReference type="ARBA" id="ARBA00022448"/>
    </source>
</evidence>
<proteinExistence type="inferred from homology"/>
<evidence type="ECO:0000256" key="8">
    <source>
        <dbReference type="ARBA" id="ARBA00023136"/>
    </source>
</evidence>
<dbReference type="PRINTS" id="PR00177">
    <property type="entry name" value="NMDARECEPTOR"/>
</dbReference>
<sequence>MKSQSILKIGVLPSPNYLEINRTTDGAFRLSGFQGKFLGAILSALGMKYEFVVPKIPKWGHRNDDGQWIGLVGMVNRCEADMAFSSIVLSEERNKAVDFSTPFTAEGMTFLIQKPGELAPALAFLYPFDSWIWLCLASFLVSLPVIFQISLGGKASYGRIFLELYASILRQPWTIQRNTRKSNFLLIFWWPLAMVVSFSYSAALLSFLTIPLQGESIQNFRDLADAVVKGTHQCYALQETDVITFLFESKQPHYVALGKAILKNNWFYSFANIRQRQHINQHSVQLIGRTSAQLLYGSSDVFVSKDTLAIWPVGIALRRGFCCKSEVNSIVLKLLSSGIPDKFLRDESFKIQLADRRKRIGIKDADVEQQLSFKDVSGAFMFLGGGYFLSFFCFFGEIIFARLRKKYS</sequence>
<evidence type="ECO:0000256" key="5">
    <source>
        <dbReference type="ARBA" id="ARBA00022692"/>
    </source>
</evidence>
<dbReference type="AlphaFoldDB" id="A0A4Y2Q6H9"/>
<dbReference type="GO" id="GO:0005886">
    <property type="term" value="C:plasma membrane"/>
    <property type="evidence" value="ECO:0007669"/>
    <property type="project" value="UniProtKB-SubCell"/>
</dbReference>
<dbReference type="OrthoDB" id="6416102at2759"/>
<feature type="transmembrane region" description="Helical" evidence="15">
    <location>
        <begin position="131"/>
        <end position="151"/>
    </location>
</feature>
<evidence type="ECO:0000256" key="11">
    <source>
        <dbReference type="ARBA" id="ARBA00023286"/>
    </source>
</evidence>
<keyword evidence="9" id="KW-0675">Receptor</keyword>
<accession>A0A4Y2Q6H9</accession>
<keyword evidence="7" id="KW-0406">Ion transport</keyword>
<evidence type="ECO:0000259" key="16">
    <source>
        <dbReference type="SMART" id="SM00079"/>
    </source>
</evidence>
<keyword evidence="8 15" id="KW-0472">Membrane</keyword>
<dbReference type="Gene3D" id="3.40.190.10">
    <property type="entry name" value="Periplasmic binding protein-like II"/>
    <property type="match status" value="1"/>
</dbReference>
<evidence type="ECO:0000256" key="2">
    <source>
        <dbReference type="ARBA" id="ARBA00008685"/>
    </source>
</evidence>
<feature type="site" description="Interaction with the cone snail toxin Con-ikot-ikot" evidence="14">
    <location>
        <position position="333"/>
    </location>
</feature>
<keyword evidence="6 15" id="KW-1133">Transmembrane helix</keyword>
<feature type="site" description="Interaction with the cone snail toxin Con-ikot-ikot" evidence="14">
    <location>
        <position position="62"/>
    </location>
</feature>
<keyword evidence="4" id="KW-1003">Cell membrane</keyword>
<evidence type="ECO:0000256" key="1">
    <source>
        <dbReference type="ARBA" id="ARBA00004651"/>
    </source>
</evidence>
<feature type="binding site" evidence="13">
    <location>
        <position position="93"/>
    </location>
    <ligand>
        <name>L-glutamate</name>
        <dbReference type="ChEBI" id="CHEBI:29985"/>
    </ligand>
</feature>
<dbReference type="PANTHER" id="PTHR42643">
    <property type="entry name" value="IONOTROPIC RECEPTOR 20A-RELATED"/>
    <property type="match status" value="1"/>
</dbReference>
<dbReference type="PANTHER" id="PTHR42643:SF24">
    <property type="entry name" value="IONOTROPIC RECEPTOR 60A"/>
    <property type="match status" value="1"/>
</dbReference>
<dbReference type="GO" id="GO:0050906">
    <property type="term" value="P:detection of stimulus involved in sensory perception"/>
    <property type="evidence" value="ECO:0007669"/>
    <property type="project" value="UniProtKB-ARBA"/>
</dbReference>
<comment type="similarity">
    <text evidence="2">Belongs to the glutamate-gated ion channel (TC 1.A.10.1) family.</text>
</comment>
<dbReference type="InterPro" id="IPR019594">
    <property type="entry name" value="Glu/Gly-bd"/>
</dbReference>
<evidence type="ECO:0000256" key="6">
    <source>
        <dbReference type="ARBA" id="ARBA00022989"/>
    </source>
</evidence>
<keyword evidence="10" id="KW-0325">Glycoprotein</keyword>
<comment type="subcellular location">
    <subcellularLocation>
        <location evidence="1">Cell membrane</location>
        <topology evidence="1">Multi-pass membrane protein</topology>
    </subcellularLocation>
</comment>
<keyword evidence="3" id="KW-0813">Transport</keyword>
<dbReference type="Proteomes" id="UP000499080">
    <property type="component" value="Unassembled WGS sequence"/>
</dbReference>
<feature type="transmembrane region" description="Helical" evidence="15">
    <location>
        <begin position="184"/>
        <end position="208"/>
    </location>
</feature>
<evidence type="ECO:0000256" key="10">
    <source>
        <dbReference type="ARBA" id="ARBA00023180"/>
    </source>
</evidence>
<feature type="transmembrane region" description="Helical" evidence="15">
    <location>
        <begin position="379"/>
        <end position="400"/>
    </location>
</feature>
<keyword evidence="18" id="KW-1185">Reference proteome</keyword>
<organism evidence="17 18">
    <name type="scientific">Araneus ventricosus</name>
    <name type="common">Orbweaver spider</name>
    <name type="synonym">Epeira ventricosa</name>
    <dbReference type="NCBI Taxonomy" id="182803"/>
    <lineage>
        <taxon>Eukaryota</taxon>
        <taxon>Metazoa</taxon>
        <taxon>Ecdysozoa</taxon>
        <taxon>Arthropoda</taxon>
        <taxon>Chelicerata</taxon>
        <taxon>Arachnida</taxon>
        <taxon>Araneae</taxon>
        <taxon>Araneomorphae</taxon>
        <taxon>Entelegynae</taxon>
        <taxon>Araneoidea</taxon>
        <taxon>Araneidae</taxon>
        <taxon>Araneus</taxon>
    </lineage>
</organism>
<feature type="domain" description="Ionotropic glutamate receptor C-terminal" evidence="16">
    <location>
        <begin position="6"/>
        <end position="346"/>
    </location>
</feature>
<evidence type="ECO:0000256" key="13">
    <source>
        <dbReference type="PIRSR" id="PIRSR601508-1"/>
    </source>
</evidence>
<protein>
    <recommendedName>
        <fullName evidence="16">Ionotropic glutamate receptor C-terminal domain-containing protein</fullName>
    </recommendedName>
</protein>
<dbReference type="EMBL" id="BGPR01013060">
    <property type="protein sequence ID" value="GBN59061.1"/>
    <property type="molecule type" value="Genomic_DNA"/>
</dbReference>
<reference evidence="17 18" key="1">
    <citation type="journal article" date="2019" name="Sci. Rep.">
        <title>Orb-weaving spider Araneus ventricosus genome elucidates the spidroin gene catalogue.</title>
        <authorList>
            <person name="Kono N."/>
            <person name="Nakamura H."/>
            <person name="Ohtoshi R."/>
            <person name="Moran D.A.P."/>
            <person name="Shinohara A."/>
            <person name="Yoshida Y."/>
            <person name="Fujiwara M."/>
            <person name="Mori M."/>
            <person name="Tomita M."/>
            <person name="Arakawa K."/>
        </authorList>
    </citation>
    <scope>NUCLEOTIDE SEQUENCE [LARGE SCALE GENOMIC DNA]</scope>
</reference>
<dbReference type="InterPro" id="IPR001508">
    <property type="entry name" value="Iono_Glu_rcpt_met"/>
</dbReference>
<keyword evidence="12" id="KW-0407">Ion channel</keyword>
<evidence type="ECO:0000256" key="15">
    <source>
        <dbReference type="SAM" id="Phobius"/>
    </source>
</evidence>
<evidence type="ECO:0000313" key="17">
    <source>
        <dbReference type="EMBL" id="GBN59061.1"/>
    </source>
</evidence>
<evidence type="ECO:0000256" key="7">
    <source>
        <dbReference type="ARBA" id="ARBA00023065"/>
    </source>
</evidence>
<dbReference type="Pfam" id="PF10613">
    <property type="entry name" value="Lig_chan-Glu_bd"/>
    <property type="match status" value="1"/>
</dbReference>
<evidence type="ECO:0000256" key="12">
    <source>
        <dbReference type="ARBA" id="ARBA00023303"/>
    </source>
</evidence>
<dbReference type="Gene3D" id="1.10.287.70">
    <property type="match status" value="1"/>
</dbReference>
<evidence type="ECO:0000256" key="14">
    <source>
        <dbReference type="PIRSR" id="PIRSR601508-2"/>
    </source>
</evidence>
<dbReference type="GO" id="GO:0038023">
    <property type="term" value="F:signaling receptor activity"/>
    <property type="evidence" value="ECO:0007669"/>
    <property type="project" value="InterPro"/>
</dbReference>
<dbReference type="InterPro" id="IPR001320">
    <property type="entry name" value="Iontro_rcpt_C"/>
</dbReference>
<comment type="caution">
    <text evidence="17">The sequence shown here is derived from an EMBL/GenBank/DDBJ whole genome shotgun (WGS) entry which is preliminary data.</text>
</comment>
<dbReference type="Pfam" id="PF00060">
    <property type="entry name" value="Lig_chan"/>
    <property type="match status" value="1"/>
</dbReference>
<evidence type="ECO:0000313" key="18">
    <source>
        <dbReference type="Proteomes" id="UP000499080"/>
    </source>
</evidence>
<gene>
    <name evidence="17" type="ORF">AVEN_237083_1</name>
</gene>
<dbReference type="SUPFAM" id="SSF53850">
    <property type="entry name" value="Periplasmic binding protein-like II"/>
    <property type="match status" value="1"/>
</dbReference>
<feature type="site" description="Crucial to convey clamshell closure to channel opening" evidence="14">
    <location>
        <position position="217"/>
    </location>
</feature>
<dbReference type="GO" id="GO:0015276">
    <property type="term" value="F:ligand-gated monoatomic ion channel activity"/>
    <property type="evidence" value="ECO:0007669"/>
    <property type="project" value="InterPro"/>
</dbReference>
<evidence type="ECO:0000256" key="4">
    <source>
        <dbReference type="ARBA" id="ARBA00022475"/>
    </source>
</evidence>
<dbReference type="InterPro" id="IPR052192">
    <property type="entry name" value="Insect_Ionotropic_Sensory_Rcpt"/>
</dbReference>